<dbReference type="AlphaFoldDB" id="X1FFU2"/>
<protein>
    <submittedName>
        <fullName evidence="2">Uncharacterized protein</fullName>
    </submittedName>
</protein>
<organism evidence="2">
    <name type="scientific">marine sediment metagenome</name>
    <dbReference type="NCBI Taxonomy" id="412755"/>
    <lineage>
        <taxon>unclassified sequences</taxon>
        <taxon>metagenomes</taxon>
        <taxon>ecological metagenomes</taxon>
    </lineage>
</organism>
<dbReference type="Pfam" id="PF03357">
    <property type="entry name" value="Snf7"/>
    <property type="match status" value="1"/>
</dbReference>
<dbReference type="EMBL" id="BARU01000334">
    <property type="protein sequence ID" value="GAH19648.1"/>
    <property type="molecule type" value="Genomic_DNA"/>
</dbReference>
<evidence type="ECO:0000313" key="2">
    <source>
        <dbReference type="EMBL" id="GAH19648.1"/>
    </source>
</evidence>
<dbReference type="GO" id="GO:0007034">
    <property type="term" value="P:vacuolar transport"/>
    <property type="evidence" value="ECO:0007669"/>
    <property type="project" value="InterPro"/>
</dbReference>
<sequence>MAIKKKLFPRKAKEKDELVIKAKSHIRKIALANKTFNKRAEIARKNAKIAIKRGERTRAKNYLIQHKQYQMKVDRANNIRSRIERQIEAIEEGQMISTTGDLMSGIRDELKVIATKASPVRIAEIAEDSEAYVAEIEESADILAGDPEIDLAIDVTDELNQLETEMLLEQGGQMPEVPADDLQYLSEFDEMEEETEIKTKAKLEDEINKLRKELES</sequence>
<comment type="caution">
    <text evidence="2">The sequence shown here is derived from an EMBL/GenBank/DDBJ whole genome shotgun (WGS) entry which is preliminary data.</text>
</comment>
<gene>
    <name evidence="2" type="ORF">S03H2_01205</name>
</gene>
<dbReference type="InterPro" id="IPR005024">
    <property type="entry name" value="Snf7_fam"/>
</dbReference>
<name>X1FFU2_9ZZZZ</name>
<keyword evidence="1" id="KW-0175">Coiled coil</keyword>
<reference evidence="2" key="1">
    <citation type="journal article" date="2014" name="Front. Microbiol.">
        <title>High frequency of phylogenetically diverse reductive dehalogenase-homologous genes in deep subseafloor sedimentary metagenomes.</title>
        <authorList>
            <person name="Kawai M."/>
            <person name="Futagami T."/>
            <person name="Toyoda A."/>
            <person name="Takaki Y."/>
            <person name="Nishi S."/>
            <person name="Hori S."/>
            <person name="Arai W."/>
            <person name="Tsubouchi T."/>
            <person name="Morono Y."/>
            <person name="Uchiyama I."/>
            <person name="Ito T."/>
            <person name="Fujiyama A."/>
            <person name="Inagaki F."/>
            <person name="Takami H."/>
        </authorList>
    </citation>
    <scope>NUCLEOTIDE SEQUENCE</scope>
    <source>
        <strain evidence="2">Expedition CK06-06</strain>
    </source>
</reference>
<feature type="coiled-coil region" evidence="1">
    <location>
        <begin position="66"/>
        <end position="93"/>
    </location>
</feature>
<proteinExistence type="predicted"/>
<evidence type="ECO:0000256" key="1">
    <source>
        <dbReference type="SAM" id="Coils"/>
    </source>
</evidence>
<accession>X1FFU2</accession>